<sequence>MKKFTCFLAALLLAALLPVSASAAENPSMGASYTEIPDAIANPERGFYSTLYMAGKETGNTVQNPTGKLIHMRISLGNFSHNYLHYRGNTPEHYTEGGWEPLSQDFLDALDATMDNLRQNGGSAILRFAYDDFDGIANLEPDMEGIVAHIAQLSGFFADHADVIAAVESGFLGCWGEQHTSAIVTPENIAMLADALLEAVPEPITVSVRRPVYYCYAAGLQLRDLETHRADPASPYYRLGVYNDGYLGSGSDLGTYTDRAMEVAWLDYQAGHTLFGGEVVANSSSDGTVYNSIDYISEEMFQTHTSYLNIEWNGSVIDQWRASTYTGDDPVYYGLSGFTYVENHLGYRFVLRSSEYDGQAVTVAVENVGAGNMVKPKTVTLNLVDETGSLTQVPTDLDMTDWQSGETTEVSIPLPSDLPAGTYAAYLNIADQNGNQIRFANDNPFNDYGNGIGSFTRSAQNINRAGSLYCWNLFLLNGGDYPAIDDFLDRLEITRVYQDLPQVYLEREETAAMVARLAADGIETVALTGDAAWGMAGDDQAEIRAYIDALAAYNQGIGAAAPIEKIALDVEVYTQSVWKDDPQAAFAAYVSQMEALYQYAHSAGLEVVQVIPVFYDQIDGDLLAYFVEHCCDELSIMNYNKSTQISGIETEVALCRALGMKVETIFETMAYSESHGVTEEITYFYEGMEALQAKRQEILETFDYENLTTSYHHFPTVYHVDTGLYLAEIYAYTNGDDPTRDDLGQTEALPFITLTGDDGSVTTAWLYNPNRDATYQETCYLAVGLSADVTYTIASGTADYVVTTPNKTFAFGDDSLVDYISIRVERVAEAHTHTPEVRDARDATCAEAGYTGDTYCAVCGELLAAGTAIEKLPHTPELRDARDATCTEAGYTGDTYCTVCGELLAAGTAIEKLPHTPELRDARDATCTEAGYTGDTYCAVCEELLAAGTVIEKLPHTPVLRDARDATCTEAGYTGDTYCTVCEELLTSGTAIAALGHTGSWTANGDGTHRLVCDRCGAVMEQGACADGGQDGFCDSCGGAVSREQTFRKVTGFADGQTYLITINRKALSRDLSGTGVEMTETGGVYTASPAADEAQLWTYENGKLWCQVEGTRYYLSAEDGELSVTTRSDSAAVWTFSNGRLSTQVSTRFLFWTYDRTYYLYAARSGFTLSILRATVTLYEAV</sequence>
<proteinExistence type="predicted"/>
<evidence type="ECO:0000313" key="4">
    <source>
        <dbReference type="EMBL" id="HIQ69254.1"/>
    </source>
</evidence>
<name>A0A9D0Z506_9FIRM</name>
<dbReference type="InterPro" id="IPR032267">
    <property type="entry name" value="DUF4832"/>
</dbReference>
<feature type="signal peptide" evidence="1">
    <location>
        <begin position="1"/>
        <end position="23"/>
    </location>
</feature>
<dbReference type="InterPro" id="IPR032379">
    <property type="entry name" value="DUF4874"/>
</dbReference>
<accession>A0A9D0Z506</accession>
<evidence type="ECO:0000256" key="1">
    <source>
        <dbReference type="SAM" id="SignalP"/>
    </source>
</evidence>
<dbReference type="EMBL" id="DVFN01000044">
    <property type="protein sequence ID" value="HIQ69254.1"/>
    <property type="molecule type" value="Genomic_DNA"/>
</dbReference>
<dbReference type="Pfam" id="PF16116">
    <property type="entry name" value="DUF4832"/>
    <property type="match status" value="1"/>
</dbReference>
<feature type="chain" id="PRO_5039324151" evidence="1">
    <location>
        <begin position="24"/>
        <end position="1183"/>
    </location>
</feature>
<dbReference type="Proteomes" id="UP000886874">
    <property type="component" value="Unassembled WGS sequence"/>
</dbReference>
<gene>
    <name evidence="4" type="ORF">IAA67_02840</name>
</gene>
<protein>
    <submittedName>
        <fullName evidence="4">DUF4832 domain-containing protein</fullName>
    </submittedName>
</protein>
<feature type="domain" description="DUF4832" evidence="2">
    <location>
        <begin position="238"/>
        <end position="441"/>
    </location>
</feature>
<dbReference type="Pfam" id="PF16173">
    <property type="entry name" value="DUF4874"/>
    <property type="match status" value="1"/>
</dbReference>
<reference evidence="4" key="1">
    <citation type="submission" date="2020-10" db="EMBL/GenBank/DDBJ databases">
        <authorList>
            <person name="Gilroy R."/>
        </authorList>
    </citation>
    <scope>NUCLEOTIDE SEQUENCE</scope>
    <source>
        <strain evidence="4">ChiSjej2B20-13462</strain>
    </source>
</reference>
<evidence type="ECO:0000259" key="3">
    <source>
        <dbReference type="Pfam" id="PF16173"/>
    </source>
</evidence>
<keyword evidence="1" id="KW-0732">Signal</keyword>
<feature type="domain" description="DUF4874" evidence="3">
    <location>
        <begin position="42"/>
        <end position="212"/>
    </location>
</feature>
<comment type="caution">
    <text evidence="4">The sequence shown here is derived from an EMBL/GenBank/DDBJ whole genome shotgun (WGS) entry which is preliminary data.</text>
</comment>
<evidence type="ECO:0000259" key="2">
    <source>
        <dbReference type="Pfam" id="PF16116"/>
    </source>
</evidence>
<evidence type="ECO:0000313" key="5">
    <source>
        <dbReference type="Proteomes" id="UP000886874"/>
    </source>
</evidence>
<dbReference type="AlphaFoldDB" id="A0A9D0Z506"/>
<organism evidence="4 5">
    <name type="scientific">Candidatus Avoscillospira stercorigallinarum</name>
    <dbReference type="NCBI Taxonomy" id="2840708"/>
    <lineage>
        <taxon>Bacteria</taxon>
        <taxon>Bacillati</taxon>
        <taxon>Bacillota</taxon>
        <taxon>Clostridia</taxon>
        <taxon>Eubacteriales</taxon>
        <taxon>Oscillospiraceae</taxon>
        <taxon>Oscillospiraceae incertae sedis</taxon>
        <taxon>Candidatus Avoscillospira</taxon>
    </lineage>
</organism>
<reference evidence="4" key="2">
    <citation type="journal article" date="2021" name="PeerJ">
        <title>Extensive microbial diversity within the chicken gut microbiome revealed by metagenomics and culture.</title>
        <authorList>
            <person name="Gilroy R."/>
            <person name="Ravi A."/>
            <person name="Getino M."/>
            <person name="Pursley I."/>
            <person name="Horton D.L."/>
            <person name="Alikhan N.F."/>
            <person name="Baker D."/>
            <person name="Gharbi K."/>
            <person name="Hall N."/>
            <person name="Watson M."/>
            <person name="Adriaenssens E.M."/>
            <person name="Foster-Nyarko E."/>
            <person name="Jarju S."/>
            <person name="Secka A."/>
            <person name="Antonio M."/>
            <person name="Oren A."/>
            <person name="Chaudhuri R.R."/>
            <person name="La Ragione R."/>
            <person name="Hildebrand F."/>
            <person name="Pallen M.J."/>
        </authorList>
    </citation>
    <scope>NUCLEOTIDE SEQUENCE</scope>
    <source>
        <strain evidence="4">ChiSjej2B20-13462</strain>
    </source>
</reference>